<dbReference type="InterPro" id="IPR036206">
    <property type="entry name" value="ThiamineP_synth_sf"/>
</dbReference>
<feature type="domain" description="Thiamine phosphate synthase/TenI" evidence="4">
    <location>
        <begin position="8"/>
        <end position="169"/>
    </location>
</feature>
<comment type="caution">
    <text evidence="5">The sequence shown here is derived from an EMBL/GenBank/DDBJ whole genome shotgun (WGS) entry which is preliminary data.</text>
</comment>
<dbReference type="EC" id="2.5.1.3" evidence="5"/>
<gene>
    <name evidence="5" type="ORF">BJ958_000904</name>
</gene>
<dbReference type="Pfam" id="PF02581">
    <property type="entry name" value="TMP-TENI"/>
    <property type="match status" value="1"/>
</dbReference>
<keyword evidence="5" id="KW-0808">Transferase</keyword>
<evidence type="ECO:0000313" key="6">
    <source>
        <dbReference type="Proteomes" id="UP000582231"/>
    </source>
</evidence>
<comment type="function">
    <text evidence="1">Condenses 4-methyl-5-(beta-hydroxyethyl)thiazole monophosphate (THZ-P) and 2-methyl-4-amino-5-hydroxymethyl pyrimidine pyrophosphate (HMP-PP) to form thiamine monophosphate (TMP).</text>
</comment>
<proteinExistence type="predicted"/>
<name>A0A852RF52_9ACTN</name>
<dbReference type="GO" id="GO:0005737">
    <property type="term" value="C:cytoplasm"/>
    <property type="evidence" value="ECO:0007669"/>
    <property type="project" value="TreeGrafter"/>
</dbReference>
<dbReference type="InterPro" id="IPR013785">
    <property type="entry name" value="Aldolase_TIM"/>
</dbReference>
<dbReference type="EMBL" id="JACCBF010000001">
    <property type="protein sequence ID" value="NYD29358.1"/>
    <property type="molecule type" value="Genomic_DNA"/>
</dbReference>
<dbReference type="SUPFAM" id="SSF51391">
    <property type="entry name" value="Thiamin phosphate synthase"/>
    <property type="match status" value="1"/>
</dbReference>
<reference evidence="5 6" key="1">
    <citation type="submission" date="2020-07" db="EMBL/GenBank/DDBJ databases">
        <title>Sequencing the genomes of 1000 actinobacteria strains.</title>
        <authorList>
            <person name="Klenk H.-P."/>
        </authorList>
    </citation>
    <scope>NUCLEOTIDE SEQUENCE [LARGE SCALE GENOMIC DNA]</scope>
    <source>
        <strain evidence="5 6">DSM 19082</strain>
    </source>
</reference>
<evidence type="ECO:0000259" key="4">
    <source>
        <dbReference type="Pfam" id="PF02581"/>
    </source>
</evidence>
<evidence type="ECO:0000256" key="3">
    <source>
        <dbReference type="ARBA" id="ARBA00022977"/>
    </source>
</evidence>
<dbReference type="Proteomes" id="UP000582231">
    <property type="component" value="Unassembled WGS sequence"/>
</dbReference>
<dbReference type="PANTHER" id="PTHR20857">
    <property type="entry name" value="THIAMINE-PHOSPHATE PYROPHOSPHORYLASE"/>
    <property type="match status" value="1"/>
</dbReference>
<keyword evidence="6" id="KW-1185">Reference proteome</keyword>
<evidence type="ECO:0000313" key="5">
    <source>
        <dbReference type="EMBL" id="NYD29358.1"/>
    </source>
</evidence>
<dbReference type="Gene3D" id="3.20.20.70">
    <property type="entry name" value="Aldolase class I"/>
    <property type="match status" value="1"/>
</dbReference>
<dbReference type="CDD" id="cd00564">
    <property type="entry name" value="TMP_TenI"/>
    <property type="match status" value="1"/>
</dbReference>
<dbReference type="GO" id="GO:0004789">
    <property type="term" value="F:thiamine-phosphate diphosphorylase activity"/>
    <property type="evidence" value="ECO:0007669"/>
    <property type="project" value="UniProtKB-EC"/>
</dbReference>
<organism evidence="5 6">
    <name type="scientific">Nocardioides kongjuensis</name>
    <dbReference type="NCBI Taxonomy" id="349522"/>
    <lineage>
        <taxon>Bacteria</taxon>
        <taxon>Bacillati</taxon>
        <taxon>Actinomycetota</taxon>
        <taxon>Actinomycetes</taxon>
        <taxon>Propionibacteriales</taxon>
        <taxon>Nocardioidaceae</taxon>
        <taxon>Nocardioides</taxon>
    </lineage>
</organism>
<sequence>MDLPRLLVLTDRSQLHLGRSLARTVAECVSAGATHVVVRELDETELARTALAAACEAAGASVIAAHTPLYGCVGVHLPLGAPVPADLPFGRSCHTADEVRAAAVEGASWVTLGPFASTESKPGYEPVDRAVYDAAAEVGIRVYALGGVTPDNVADAIAAGADGVAVMGSVMRAEDPAAVVGALLDVLGEAPW</sequence>
<dbReference type="InterPro" id="IPR022998">
    <property type="entry name" value="ThiamineP_synth_TenI"/>
</dbReference>
<dbReference type="AlphaFoldDB" id="A0A852RF52"/>
<dbReference type="GO" id="GO:0009228">
    <property type="term" value="P:thiamine biosynthetic process"/>
    <property type="evidence" value="ECO:0007669"/>
    <property type="project" value="UniProtKB-KW"/>
</dbReference>
<evidence type="ECO:0000256" key="2">
    <source>
        <dbReference type="ARBA" id="ARBA00004948"/>
    </source>
</evidence>
<evidence type="ECO:0000256" key="1">
    <source>
        <dbReference type="ARBA" id="ARBA00003814"/>
    </source>
</evidence>
<accession>A0A852RF52</accession>
<dbReference type="PANTHER" id="PTHR20857:SF15">
    <property type="entry name" value="THIAMINE-PHOSPHATE SYNTHASE"/>
    <property type="match status" value="1"/>
</dbReference>
<comment type="pathway">
    <text evidence="2">Cofactor biosynthesis; thiamine diphosphate biosynthesis.</text>
</comment>
<protein>
    <submittedName>
        <fullName evidence="5">Thiamine-phosphate pyrophosphorylase</fullName>
        <ecNumber evidence="5">2.5.1.3</ecNumber>
    </submittedName>
</protein>
<keyword evidence="3" id="KW-0784">Thiamine biosynthesis</keyword>
<dbReference type="RefSeq" id="WP_179725743.1">
    <property type="nucleotide sequence ID" value="NZ_BAABEF010000001.1"/>
</dbReference>